<keyword evidence="2" id="KW-1185">Reference proteome</keyword>
<accession>A0A5N6VQ38</accession>
<reference evidence="2" key="1">
    <citation type="submission" date="2019-04" db="EMBL/GenBank/DDBJ databases">
        <title>Friends and foes A comparative genomics studyof 23 Aspergillus species from section Flavi.</title>
        <authorList>
            <consortium name="DOE Joint Genome Institute"/>
            <person name="Kjaerbolling I."/>
            <person name="Vesth T."/>
            <person name="Frisvad J.C."/>
            <person name="Nybo J.L."/>
            <person name="Theobald S."/>
            <person name="Kildgaard S."/>
            <person name="Isbrandt T."/>
            <person name="Kuo A."/>
            <person name="Sato A."/>
            <person name="Lyhne E.K."/>
            <person name="Kogle M.E."/>
            <person name="Wiebenga A."/>
            <person name="Kun R.S."/>
            <person name="Lubbers R.J."/>
            <person name="Makela M.R."/>
            <person name="Barry K."/>
            <person name="Chovatia M."/>
            <person name="Clum A."/>
            <person name="Daum C."/>
            <person name="Haridas S."/>
            <person name="He G."/>
            <person name="LaButti K."/>
            <person name="Lipzen A."/>
            <person name="Mondo S."/>
            <person name="Riley R."/>
            <person name="Salamov A."/>
            <person name="Simmons B.A."/>
            <person name="Magnuson J.K."/>
            <person name="Henrissat B."/>
            <person name="Mortensen U.H."/>
            <person name="Larsen T.O."/>
            <person name="Devries R.P."/>
            <person name="Grigoriev I.V."/>
            <person name="Machida M."/>
            <person name="Baker S.E."/>
            <person name="Andersen M.R."/>
        </authorList>
    </citation>
    <scope>NUCLEOTIDE SEQUENCE [LARGE SCALE GENOMIC DNA]</scope>
    <source>
        <strain evidence="2">CBS 130015</strain>
    </source>
</reference>
<evidence type="ECO:0000313" key="1">
    <source>
        <dbReference type="EMBL" id="KAE8310685.1"/>
    </source>
</evidence>
<dbReference type="Proteomes" id="UP000325433">
    <property type="component" value="Unassembled WGS sequence"/>
</dbReference>
<gene>
    <name evidence="1" type="ORF">BDV41DRAFT_368961</name>
</gene>
<evidence type="ECO:0000313" key="2">
    <source>
        <dbReference type="Proteomes" id="UP000325433"/>
    </source>
</evidence>
<organism evidence="1 2">
    <name type="scientific">Aspergillus transmontanensis</name>
    <dbReference type="NCBI Taxonomy" id="1034304"/>
    <lineage>
        <taxon>Eukaryota</taxon>
        <taxon>Fungi</taxon>
        <taxon>Dikarya</taxon>
        <taxon>Ascomycota</taxon>
        <taxon>Pezizomycotina</taxon>
        <taxon>Eurotiomycetes</taxon>
        <taxon>Eurotiomycetidae</taxon>
        <taxon>Eurotiales</taxon>
        <taxon>Aspergillaceae</taxon>
        <taxon>Aspergillus</taxon>
        <taxon>Aspergillus subgen. Circumdati</taxon>
    </lineage>
</organism>
<protein>
    <submittedName>
        <fullName evidence="1">Uncharacterized protein</fullName>
    </submittedName>
</protein>
<sequence length="292" mass="33137">MPSPLKPNLYSGLSSGPPRMITTCADKFADQSSFELHVRRAIQRASTPQILVFTEVSSSWGEQTVDSINQTRDGYSTRKSYNSFAKVLRVTLMPTDIHDCAQDWWQITQMALRNTGDLTDYEQLQIQARVATTLDFRSGPYRCSRKEPDFFIRTNDDRFPSLAIECGWSESYNSLLNDMNLLLVGGEGDIRAVVIVNWQLSRSTSVVSGAVELYVLDRAGMPIRRQQEVIFPVPPQNQNPQRLELTRREVFGPHLQLDPTRNGPPNAMVYLEISHLRFAATRALRRMNLTPA</sequence>
<name>A0A5N6VQ38_9EURO</name>
<proteinExistence type="predicted"/>
<dbReference type="EMBL" id="ML738350">
    <property type="protein sequence ID" value="KAE8310685.1"/>
    <property type="molecule type" value="Genomic_DNA"/>
</dbReference>
<dbReference type="AlphaFoldDB" id="A0A5N6VQ38"/>